<keyword evidence="4" id="KW-1185">Reference proteome</keyword>
<protein>
    <submittedName>
        <fullName evidence="3">Alpha/beta fold hydrolase</fullName>
    </submittedName>
</protein>
<keyword evidence="1 3" id="KW-0378">Hydrolase</keyword>
<dbReference type="Proteomes" id="UP001596270">
    <property type="component" value="Unassembled WGS sequence"/>
</dbReference>
<dbReference type="SUPFAM" id="SSF53474">
    <property type="entry name" value="alpha/beta-Hydrolases"/>
    <property type="match status" value="1"/>
</dbReference>
<dbReference type="RefSeq" id="WP_371434858.1">
    <property type="nucleotide sequence ID" value="NZ_JBHSRS010000079.1"/>
</dbReference>
<evidence type="ECO:0000313" key="3">
    <source>
        <dbReference type="EMBL" id="MFC6282637.1"/>
    </source>
</evidence>
<gene>
    <name evidence="3" type="ORF">ACFQND_15535</name>
</gene>
<accession>A0ABW1U0M8</accession>
<dbReference type="Gene3D" id="3.40.50.1820">
    <property type="entry name" value="alpha/beta hydrolase"/>
    <property type="match status" value="1"/>
</dbReference>
<dbReference type="EMBL" id="JBHSRS010000079">
    <property type="protein sequence ID" value="MFC6282637.1"/>
    <property type="molecule type" value="Genomic_DNA"/>
</dbReference>
<organism evidence="3 4">
    <name type="scientific">Polaromonas aquatica</name>
    <dbReference type="NCBI Taxonomy" id="332657"/>
    <lineage>
        <taxon>Bacteria</taxon>
        <taxon>Pseudomonadati</taxon>
        <taxon>Pseudomonadota</taxon>
        <taxon>Betaproteobacteria</taxon>
        <taxon>Burkholderiales</taxon>
        <taxon>Comamonadaceae</taxon>
        <taxon>Polaromonas</taxon>
    </lineage>
</organism>
<dbReference type="InterPro" id="IPR000639">
    <property type="entry name" value="Epox_hydrolase-like"/>
</dbReference>
<evidence type="ECO:0000313" key="4">
    <source>
        <dbReference type="Proteomes" id="UP001596270"/>
    </source>
</evidence>
<dbReference type="GO" id="GO:0016787">
    <property type="term" value="F:hydrolase activity"/>
    <property type="evidence" value="ECO:0007669"/>
    <property type="project" value="UniProtKB-KW"/>
</dbReference>
<reference evidence="4" key="1">
    <citation type="journal article" date="2019" name="Int. J. Syst. Evol. Microbiol.">
        <title>The Global Catalogue of Microorganisms (GCM) 10K type strain sequencing project: providing services to taxonomists for standard genome sequencing and annotation.</title>
        <authorList>
            <consortium name="The Broad Institute Genomics Platform"/>
            <consortium name="The Broad Institute Genome Sequencing Center for Infectious Disease"/>
            <person name="Wu L."/>
            <person name="Ma J."/>
        </authorList>
    </citation>
    <scope>NUCLEOTIDE SEQUENCE [LARGE SCALE GENOMIC DNA]</scope>
    <source>
        <strain evidence="4">CCUG 39402</strain>
    </source>
</reference>
<proteinExistence type="predicted"/>
<evidence type="ECO:0000256" key="1">
    <source>
        <dbReference type="ARBA" id="ARBA00022801"/>
    </source>
</evidence>
<evidence type="ECO:0000259" key="2">
    <source>
        <dbReference type="Pfam" id="PF00561"/>
    </source>
</evidence>
<name>A0ABW1U0M8_9BURK</name>
<comment type="caution">
    <text evidence="3">The sequence shown here is derived from an EMBL/GenBank/DDBJ whole genome shotgun (WGS) entry which is preliminary data.</text>
</comment>
<dbReference type="PANTHER" id="PTHR43329">
    <property type="entry name" value="EPOXIDE HYDROLASE"/>
    <property type="match status" value="1"/>
</dbReference>
<dbReference type="InterPro" id="IPR029058">
    <property type="entry name" value="AB_hydrolase_fold"/>
</dbReference>
<sequence>MIETSLQTLPHGITLSCRSSGEKGRPVLMFLHGFPEAAFVWDGLLEHFAKPENGGFRCIAPNLRGFEQSSAPADIAAYRPKHLVQDIAALIAIEGPQIECLVAHDWGGAVAWNLAAGQPQLMKKLAIINSPHPGTFLRELQHSPAQQAASAYMNFLIRPDAETLLAANDYQRLWTFFTNMGAADGPYPWLTDSVRAQYREVWQRGLTGQLNYYRASPLRPPRPGPPHNDPAAAAVTIPREMLEVHLPTLVLWAMNDTALPPALLDGLDDYVPQMTLKRIEGATHWIVHEQPELVARCLQQFLA</sequence>
<dbReference type="PRINTS" id="PR00111">
    <property type="entry name" value="ABHYDROLASE"/>
</dbReference>
<dbReference type="InterPro" id="IPR000073">
    <property type="entry name" value="AB_hydrolase_1"/>
</dbReference>
<dbReference type="PRINTS" id="PR00412">
    <property type="entry name" value="EPOXHYDRLASE"/>
</dbReference>
<feature type="domain" description="AB hydrolase-1" evidence="2">
    <location>
        <begin position="26"/>
        <end position="290"/>
    </location>
</feature>
<dbReference type="Pfam" id="PF00561">
    <property type="entry name" value="Abhydrolase_1"/>
    <property type="match status" value="1"/>
</dbReference>